<gene>
    <name evidence="2" type="ORF">EGW08_019466</name>
</gene>
<keyword evidence="3" id="KW-1185">Reference proteome</keyword>
<evidence type="ECO:0000313" key="2">
    <source>
        <dbReference type="EMBL" id="RUS72766.1"/>
    </source>
</evidence>
<proteinExistence type="predicted"/>
<evidence type="ECO:0000256" key="1">
    <source>
        <dbReference type="SAM" id="MobiDB-lite"/>
    </source>
</evidence>
<name>A0A433STZ5_ELYCH</name>
<feature type="non-terminal residue" evidence="2">
    <location>
        <position position="124"/>
    </location>
</feature>
<reference evidence="2 3" key="1">
    <citation type="submission" date="2019-01" db="EMBL/GenBank/DDBJ databases">
        <title>A draft genome assembly of the solar-powered sea slug Elysia chlorotica.</title>
        <authorList>
            <person name="Cai H."/>
            <person name="Li Q."/>
            <person name="Fang X."/>
            <person name="Li J."/>
            <person name="Curtis N.E."/>
            <person name="Altenburger A."/>
            <person name="Shibata T."/>
            <person name="Feng M."/>
            <person name="Maeda T."/>
            <person name="Schwartz J.A."/>
            <person name="Shigenobu S."/>
            <person name="Lundholm N."/>
            <person name="Nishiyama T."/>
            <person name="Yang H."/>
            <person name="Hasebe M."/>
            <person name="Li S."/>
            <person name="Pierce S.K."/>
            <person name="Wang J."/>
        </authorList>
    </citation>
    <scope>NUCLEOTIDE SEQUENCE [LARGE SCALE GENOMIC DNA]</scope>
    <source>
        <strain evidence="2">EC2010</strain>
        <tissue evidence="2">Whole organism of an adult</tissue>
    </source>
</reference>
<feature type="compositionally biased region" description="Polar residues" evidence="1">
    <location>
        <begin position="104"/>
        <end position="124"/>
    </location>
</feature>
<comment type="caution">
    <text evidence="2">The sequence shown here is derived from an EMBL/GenBank/DDBJ whole genome shotgun (WGS) entry which is preliminary data.</text>
</comment>
<feature type="region of interest" description="Disordered" evidence="1">
    <location>
        <begin position="80"/>
        <end position="124"/>
    </location>
</feature>
<accession>A0A433STZ5</accession>
<dbReference type="AlphaFoldDB" id="A0A433STZ5"/>
<sequence>MNLNSLKRQRTNFKDDTNDLYDNNVHCKCPKLMKGPDDLCFPFDVDLDLQLYPHSKSKVLNKNGHLSDPDVLRDDVRMKGQKGESQLPVLSVNPAHPRQVSFPGLSSSMRPDQASLSQERTFNT</sequence>
<dbReference type="Proteomes" id="UP000271974">
    <property type="component" value="Unassembled WGS sequence"/>
</dbReference>
<evidence type="ECO:0000313" key="3">
    <source>
        <dbReference type="Proteomes" id="UP000271974"/>
    </source>
</evidence>
<dbReference type="EMBL" id="RQTK01001021">
    <property type="protein sequence ID" value="RUS72766.1"/>
    <property type="molecule type" value="Genomic_DNA"/>
</dbReference>
<protein>
    <submittedName>
        <fullName evidence="2">Uncharacterized protein</fullName>
    </submittedName>
</protein>
<organism evidence="2 3">
    <name type="scientific">Elysia chlorotica</name>
    <name type="common">Eastern emerald elysia</name>
    <name type="synonym">Sea slug</name>
    <dbReference type="NCBI Taxonomy" id="188477"/>
    <lineage>
        <taxon>Eukaryota</taxon>
        <taxon>Metazoa</taxon>
        <taxon>Spiralia</taxon>
        <taxon>Lophotrochozoa</taxon>
        <taxon>Mollusca</taxon>
        <taxon>Gastropoda</taxon>
        <taxon>Heterobranchia</taxon>
        <taxon>Euthyneura</taxon>
        <taxon>Panpulmonata</taxon>
        <taxon>Sacoglossa</taxon>
        <taxon>Placobranchoidea</taxon>
        <taxon>Plakobranchidae</taxon>
        <taxon>Elysia</taxon>
    </lineage>
</organism>